<dbReference type="Pfam" id="PF00293">
    <property type="entry name" value="NUDIX"/>
    <property type="match status" value="1"/>
</dbReference>
<dbReference type="EMBL" id="JAPDNT010000019">
    <property type="protein sequence ID" value="MCW3476449.1"/>
    <property type="molecule type" value="Genomic_DNA"/>
</dbReference>
<dbReference type="InterPro" id="IPR015797">
    <property type="entry name" value="NUDIX_hydrolase-like_dom_sf"/>
</dbReference>
<accession>A0AA42CFD0</accession>
<dbReference type="SUPFAM" id="SSF55811">
    <property type="entry name" value="Nudix"/>
    <property type="match status" value="1"/>
</dbReference>
<sequence>MTDAPAKPVTPRPAASLLVLRRGPGKATGPEVLMGVRGAGHKFMPNRLVFPGGAVDAADHTATLATPPRPDVLRRLERSADPSLARAIPIAAARELEEETGLSLGSPPVLHGLDYLCRAVTPEASPVRFDARFLVVDAGHIGGTLAGSGELEDLRWWGIEAALAVDLATAQRRVLERLLLWMVMSEDERRAQTEVAVLFNRAWATE</sequence>
<keyword evidence="9" id="KW-1185">Reference proteome</keyword>
<keyword evidence="3" id="KW-0479">Metal-binding</keyword>
<evidence type="ECO:0000259" key="7">
    <source>
        <dbReference type="PROSITE" id="PS51462"/>
    </source>
</evidence>
<evidence type="ECO:0000256" key="3">
    <source>
        <dbReference type="ARBA" id="ARBA00022723"/>
    </source>
</evidence>
<reference evidence="8" key="2">
    <citation type="submission" date="2022-10" db="EMBL/GenBank/DDBJ databases">
        <authorList>
            <person name="Trinh H.N."/>
        </authorList>
    </citation>
    <scope>NUCLEOTIDE SEQUENCE</scope>
    <source>
        <strain evidence="8">RN2-1</strain>
    </source>
</reference>
<dbReference type="Proteomes" id="UP001165679">
    <property type="component" value="Unassembled WGS sequence"/>
</dbReference>
<comment type="caution">
    <text evidence="8">The sequence shown here is derived from an EMBL/GenBank/DDBJ whole genome shotgun (WGS) entry which is preliminary data.</text>
</comment>
<evidence type="ECO:0000256" key="4">
    <source>
        <dbReference type="ARBA" id="ARBA00022801"/>
    </source>
</evidence>
<keyword evidence="4 8" id="KW-0378">Hydrolase</keyword>
<gene>
    <name evidence="8" type="ORF">OL599_17950</name>
</gene>
<comment type="cofactor">
    <cofactor evidence="2">
        <name>Mg(2+)</name>
        <dbReference type="ChEBI" id="CHEBI:18420"/>
    </cofactor>
</comment>
<keyword evidence="5" id="KW-0460">Magnesium</keyword>
<evidence type="ECO:0000256" key="6">
    <source>
        <dbReference type="ARBA" id="ARBA00023211"/>
    </source>
</evidence>
<proteinExistence type="predicted"/>
<dbReference type="RefSeq" id="WP_264715239.1">
    <property type="nucleotide sequence ID" value="NZ_JAPDNT010000019.1"/>
</dbReference>
<dbReference type="CDD" id="cd18870">
    <property type="entry name" value="NUDIX_AcylCoAdiphos_Nudt19"/>
    <property type="match status" value="1"/>
</dbReference>
<dbReference type="Gene3D" id="3.90.79.10">
    <property type="entry name" value="Nucleoside Triphosphate Pyrophosphohydrolase"/>
    <property type="match status" value="2"/>
</dbReference>
<dbReference type="InterPro" id="IPR000086">
    <property type="entry name" value="NUDIX_hydrolase_dom"/>
</dbReference>
<feature type="domain" description="Nudix hydrolase" evidence="7">
    <location>
        <begin position="10"/>
        <end position="180"/>
    </location>
</feature>
<dbReference type="GO" id="GO:0016818">
    <property type="term" value="F:hydrolase activity, acting on acid anhydrides, in phosphorus-containing anhydrides"/>
    <property type="evidence" value="ECO:0007669"/>
    <property type="project" value="InterPro"/>
</dbReference>
<organism evidence="8 9">
    <name type="scientific">Limobrevibacterium gyesilva</name>
    <dbReference type="NCBI Taxonomy" id="2991712"/>
    <lineage>
        <taxon>Bacteria</taxon>
        <taxon>Pseudomonadati</taxon>
        <taxon>Pseudomonadota</taxon>
        <taxon>Alphaproteobacteria</taxon>
        <taxon>Acetobacterales</taxon>
        <taxon>Acetobacteraceae</taxon>
        <taxon>Limobrevibacterium</taxon>
    </lineage>
</organism>
<dbReference type="InterPro" id="IPR039121">
    <property type="entry name" value="NUDT19"/>
</dbReference>
<reference evidence="8" key="1">
    <citation type="submission" date="2022-09" db="EMBL/GenBank/DDBJ databases">
        <title>Rhodovastum sp. nov. RN2-1 isolated from soil in Seongnam, South Korea.</title>
        <authorList>
            <person name="Le N.T."/>
        </authorList>
    </citation>
    <scope>NUCLEOTIDE SEQUENCE</scope>
    <source>
        <strain evidence="8">RN2-1</strain>
    </source>
</reference>
<dbReference type="GO" id="GO:0046872">
    <property type="term" value="F:metal ion binding"/>
    <property type="evidence" value="ECO:0007669"/>
    <property type="project" value="UniProtKB-KW"/>
</dbReference>
<name>A0AA42CFD0_9PROT</name>
<comment type="cofactor">
    <cofactor evidence="1">
        <name>Mn(2+)</name>
        <dbReference type="ChEBI" id="CHEBI:29035"/>
    </cofactor>
</comment>
<dbReference type="AlphaFoldDB" id="A0AA42CFD0"/>
<evidence type="ECO:0000313" key="8">
    <source>
        <dbReference type="EMBL" id="MCW3476449.1"/>
    </source>
</evidence>
<keyword evidence="6" id="KW-0464">Manganese</keyword>
<evidence type="ECO:0000256" key="1">
    <source>
        <dbReference type="ARBA" id="ARBA00001936"/>
    </source>
</evidence>
<dbReference type="PANTHER" id="PTHR12318">
    <property type="entry name" value="TESTOSTERONE-REGULATED PROTEIN RP2"/>
    <property type="match status" value="1"/>
</dbReference>
<dbReference type="PROSITE" id="PS51462">
    <property type="entry name" value="NUDIX"/>
    <property type="match status" value="1"/>
</dbReference>
<evidence type="ECO:0000313" key="9">
    <source>
        <dbReference type="Proteomes" id="UP001165679"/>
    </source>
</evidence>
<dbReference type="PANTHER" id="PTHR12318:SF0">
    <property type="entry name" value="ACYL-COENZYME A DIPHOSPHATASE NUDT19"/>
    <property type="match status" value="1"/>
</dbReference>
<protein>
    <submittedName>
        <fullName evidence="8">NUDIX hydrolase</fullName>
    </submittedName>
</protein>
<evidence type="ECO:0000256" key="2">
    <source>
        <dbReference type="ARBA" id="ARBA00001946"/>
    </source>
</evidence>
<evidence type="ECO:0000256" key="5">
    <source>
        <dbReference type="ARBA" id="ARBA00022842"/>
    </source>
</evidence>